<keyword evidence="2" id="KW-1185">Reference proteome</keyword>
<proteinExistence type="predicted"/>
<sequence>MLEQGFFEKYLRQPVTNERMTLVSNLQEFNNVIFFNKVSVVQIDIGFHLQTIAYYFDKIKGHLNPNPTRIGSRHTYTLHRFIYAFKIWICETFPNSSIVGSPILGVIPGQLHI</sequence>
<gene>
    <name evidence="1" type="ORF">LSAT_V11C300138900</name>
</gene>
<evidence type="ECO:0000313" key="1">
    <source>
        <dbReference type="EMBL" id="KAJ0215875.1"/>
    </source>
</evidence>
<accession>A0A9R1XIH0</accession>
<organism evidence="1 2">
    <name type="scientific">Lactuca sativa</name>
    <name type="common">Garden lettuce</name>
    <dbReference type="NCBI Taxonomy" id="4236"/>
    <lineage>
        <taxon>Eukaryota</taxon>
        <taxon>Viridiplantae</taxon>
        <taxon>Streptophyta</taxon>
        <taxon>Embryophyta</taxon>
        <taxon>Tracheophyta</taxon>
        <taxon>Spermatophyta</taxon>
        <taxon>Magnoliopsida</taxon>
        <taxon>eudicotyledons</taxon>
        <taxon>Gunneridae</taxon>
        <taxon>Pentapetalae</taxon>
        <taxon>asterids</taxon>
        <taxon>campanulids</taxon>
        <taxon>Asterales</taxon>
        <taxon>Asteraceae</taxon>
        <taxon>Cichorioideae</taxon>
        <taxon>Cichorieae</taxon>
        <taxon>Lactucinae</taxon>
        <taxon>Lactuca</taxon>
    </lineage>
</organism>
<dbReference type="Proteomes" id="UP000235145">
    <property type="component" value="Unassembled WGS sequence"/>
</dbReference>
<name>A0A9R1XIH0_LACSA</name>
<dbReference type="EMBL" id="NBSK02000003">
    <property type="protein sequence ID" value="KAJ0215875.1"/>
    <property type="molecule type" value="Genomic_DNA"/>
</dbReference>
<dbReference type="AlphaFoldDB" id="A0A9R1XIH0"/>
<reference evidence="1 2" key="1">
    <citation type="journal article" date="2017" name="Nat. Commun.">
        <title>Genome assembly with in vitro proximity ligation data and whole-genome triplication in lettuce.</title>
        <authorList>
            <person name="Reyes-Chin-Wo S."/>
            <person name="Wang Z."/>
            <person name="Yang X."/>
            <person name="Kozik A."/>
            <person name="Arikit S."/>
            <person name="Song C."/>
            <person name="Xia L."/>
            <person name="Froenicke L."/>
            <person name="Lavelle D.O."/>
            <person name="Truco M.J."/>
            <person name="Xia R."/>
            <person name="Zhu S."/>
            <person name="Xu C."/>
            <person name="Xu H."/>
            <person name="Xu X."/>
            <person name="Cox K."/>
            <person name="Korf I."/>
            <person name="Meyers B.C."/>
            <person name="Michelmore R.W."/>
        </authorList>
    </citation>
    <scope>NUCLEOTIDE SEQUENCE [LARGE SCALE GENOMIC DNA]</scope>
    <source>
        <strain evidence="2">cv. Salinas</strain>
        <tissue evidence="1">Seedlings</tissue>
    </source>
</reference>
<evidence type="ECO:0000313" key="2">
    <source>
        <dbReference type="Proteomes" id="UP000235145"/>
    </source>
</evidence>
<comment type="caution">
    <text evidence="1">The sequence shown here is derived from an EMBL/GenBank/DDBJ whole genome shotgun (WGS) entry which is preliminary data.</text>
</comment>
<protein>
    <submittedName>
        <fullName evidence="1">Uncharacterized protein</fullName>
    </submittedName>
</protein>